<gene>
    <name evidence="9" type="ORF">LP43_1385</name>
</gene>
<feature type="binding site" evidence="6">
    <location>
        <begin position="234"/>
        <end position="238"/>
    </location>
    <ligand>
        <name>FAD</name>
        <dbReference type="ChEBI" id="CHEBI:57692"/>
    </ligand>
</feature>
<dbReference type="Gene3D" id="1.25.40.80">
    <property type="match status" value="1"/>
</dbReference>
<dbReference type="NCBIfam" id="TIGR02765">
    <property type="entry name" value="crypto_DASH"/>
    <property type="match status" value="1"/>
</dbReference>
<evidence type="ECO:0000256" key="1">
    <source>
        <dbReference type="ARBA" id="ARBA00005862"/>
    </source>
</evidence>
<dbReference type="PANTHER" id="PTHR11455">
    <property type="entry name" value="CRYPTOCHROME"/>
    <property type="match status" value="1"/>
</dbReference>
<dbReference type="InterPro" id="IPR014729">
    <property type="entry name" value="Rossmann-like_a/b/a_fold"/>
</dbReference>
<evidence type="ECO:0000256" key="6">
    <source>
        <dbReference type="PIRSR" id="PIRSR602081-1"/>
    </source>
</evidence>
<evidence type="ECO:0000256" key="5">
    <source>
        <dbReference type="ARBA" id="ARBA00022991"/>
    </source>
</evidence>
<dbReference type="STRING" id="392484.LP43_1385"/>
<dbReference type="Gene3D" id="3.40.50.620">
    <property type="entry name" value="HUPs"/>
    <property type="match status" value="1"/>
</dbReference>
<evidence type="ECO:0000259" key="8">
    <source>
        <dbReference type="PROSITE" id="PS51645"/>
    </source>
</evidence>
<dbReference type="SUPFAM" id="SSF48173">
    <property type="entry name" value="Cryptochrome/photolyase FAD-binding domain"/>
    <property type="match status" value="1"/>
</dbReference>
<keyword evidence="5 7" id="KW-0157">Chromophore</keyword>
<dbReference type="AlphaFoldDB" id="A0A0A0BG96"/>
<dbReference type="RefSeq" id="WP_036313562.1">
    <property type="nucleotide sequence ID" value="NZ_JRQD01000003.1"/>
</dbReference>
<accession>A0A0A0BG96</accession>
<dbReference type="InterPro" id="IPR036155">
    <property type="entry name" value="Crypto/Photolyase_N_sf"/>
</dbReference>
<evidence type="ECO:0000313" key="10">
    <source>
        <dbReference type="Proteomes" id="UP000029999"/>
    </source>
</evidence>
<comment type="cofactor">
    <cofactor evidence="7">
        <name>(6R)-5,10-methylene-5,6,7,8-tetrahydrofolate</name>
        <dbReference type="ChEBI" id="CHEBI:15636"/>
    </cofactor>
    <text evidence="7">Binds 1 5,10-methenyltetrahydrofolate (MTHF) per subunit.</text>
</comment>
<dbReference type="SUPFAM" id="SSF52425">
    <property type="entry name" value="Cryptochrome/photolyase, N-terminal domain"/>
    <property type="match status" value="1"/>
</dbReference>
<dbReference type="GO" id="GO:0003677">
    <property type="term" value="F:DNA binding"/>
    <property type="evidence" value="ECO:0007669"/>
    <property type="project" value="TreeGrafter"/>
</dbReference>
<dbReference type="Pfam" id="PF03441">
    <property type="entry name" value="FAD_binding_7"/>
    <property type="match status" value="1"/>
</dbReference>
<comment type="caution">
    <text evidence="9">The sequence shown here is derived from an EMBL/GenBank/DDBJ whole genome shotgun (WGS) entry which is preliminary data.</text>
</comment>
<comment type="similarity">
    <text evidence="1 7">Belongs to the DNA photolyase class-1 family.</text>
</comment>
<dbReference type="EMBL" id="JRQD01000003">
    <property type="protein sequence ID" value="KGM06890.1"/>
    <property type="molecule type" value="Genomic_DNA"/>
</dbReference>
<dbReference type="GO" id="GO:0000719">
    <property type="term" value="P:photoreactive repair"/>
    <property type="evidence" value="ECO:0007669"/>
    <property type="project" value="TreeGrafter"/>
</dbReference>
<dbReference type="InterPro" id="IPR005101">
    <property type="entry name" value="Cryptochr/Photolyase_FAD-bd"/>
</dbReference>
<name>A0A0A0BG96_9GAMM</name>
<dbReference type="PANTHER" id="PTHR11455:SF22">
    <property type="entry name" value="CRYPTOCHROME DASH"/>
    <property type="match status" value="1"/>
</dbReference>
<keyword evidence="4 6" id="KW-0274">FAD</keyword>
<dbReference type="InterPro" id="IPR006050">
    <property type="entry name" value="DNA_photolyase_N"/>
</dbReference>
<dbReference type="Proteomes" id="UP000029999">
    <property type="component" value="Unassembled WGS sequence"/>
</dbReference>
<dbReference type="Gene3D" id="1.10.579.10">
    <property type="entry name" value="DNA Cyclobutane Dipyrimidine Photolyase, subunit A, domain 3"/>
    <property type="match status" value="1"/>
</dbReference>
<proteinExistence type="inferred from homology"/>
<protein>
    <recommendedName>
        <fullName evidence="2 7">Cryptochrome DASH</fullName>
    </recommendedName>
</protein>
<keyword evidence="3 6" id="KW-0285">Flavoprotein</keyword>
<dbReference type="InterPro" id="IPR014133">
    <property type="entry name" value="Cry_DASH"/>
</dbReference>
<evidence type="ECO:0000256" key="4">
    <source>
        <dbReference type="ARBA" id="ARBA00022827"/>
    </source>
</evidence>
<dbReference type="InterPro" id="IPR002081">
    <property type="entry name" value="Cryptochrome/DNA_photolyase_1"/>
</dbReference>
<dbReference type="Pfam" id="PF00875">
    <property type="entry name" value="DNA_photolyase"/>
    <property type="match status" value="1"/>
</dbReference>
<evidence type="ECO:0000256" key="2">
    <source>
        <dbReference type="ARBA" id="ARBA00017881"/>
    </source>
</evidence>
<evidence type="ECO:0000256" key="3">
    <source>
        <dbReference type="ARBA" id="ARBA00022630"/>
    </source>
</evidence>
<feature type="binding site" evidence="6">
    <location>
        <position position="221"/>
    </location>
    <ligand>
        <name>FAD</name>
        <dbReference type="ChEBI" id="CHEBI:57692"/>
    </ligand>
</feature>
<comment type="cofactor">
    <cofactor evidence="6 7">
        <name>FAD</name>
        <dbReference type="ChEBI" id="CHEBI:57692"/>
    </cofactor>
    <text evidence="6 7">Binds 1 FAD per subunit.</text>
</comment>
<reference evidence="9 10" key="1">
    <citation type="submission" date="2014-09" db="EMBL/GenBank/DDBJ databases">
        <authorList>
            <person name="Grob C."/>
            <person name="Taubert M."/>
            <person name="Howat A.M."/>
            <person name="Burns O.J."/>
            <person name="Dixon J.L."/>
            <person name="Chen Y."/>
            <person name="Murrell J.C."/>
        </authorList>
    </citation>
    <scope>NUCLEOTIDE SEQUENCE [LARGE SCALE GENOMIC DNA]</scope>
    <source>
        <strain evidence="9">L4</strain>
    </source>
</reference>
<dbReference type="InterPro" id="IPR036134">
    <property type="entry name" value="Crypto/Photolyase_FAD-like_sf"/>
</dbReference>
<dbReference type="GO" id="GO:0071949">
    <property type="term" value="F:FAD binding"/>
    <property type="evidence" value="ECO:0007669"/>
    <property type="project" value="TreeGrafter"/>
</dbReference>
<evidence type="ECO:0000313" key="9">
    <source>
        <dbReference type="EMBL" id="KGM06890.1"/>
    </source>
</evidence>
<feature type="binding site" evidence="6">
    <location>
        <begin position="371"/>
        <end position="373"/>
    </location>
    <ligand>
        <name>FAD</name>
        <dbReference type="ChEBI" id="CHEBI:57692"/>
    </ligand>
</feature>
<comment type="function">
    <text evidence="7">May have a photoreceptor function.</text>
</comment>
<feature type="domain" description="Photolyase/cryptochrome alpha/beta" evidence="8">
    <location>
        <begin position="3"/>
        <end position="135"/>
    </location>
</feature>
<dbReference type="PRINTS" id="PR00147">
    <property type="entry name" value="DNAPHOTLYASE"/>
</dbReference>
<dbReference type="PROSITE" id="PS51645">
    <property type="entry name" value="PHR_CRY_ALPHA_BETA"/>
    <property type="match status" value="1"/>
</dbReference>
<dbReference type="GO" id="GO:0003913">
    <property type="term" value="F:DNA photolyase activity"/>
    <property type="evidence" value="ECO:0007669"/>
    <property type="project" value="InterPro"/>
</dbReference>
<organism evidence="9 10">
    <name type="scientific">Methylophaga thiooxydans</name>
    <dbReference type="NCBI Taxonomy" id="392484"/>
    <lineage>
        <taxon>Bacteria</taxon>
        <taxon>Pseudomonadati</taxon>
        <taxon>Pseudomonadota</taxon>
        <taxon>Gammaproteobacteria</taxon>
        <taxon>Thiotrichales</taxon>
        <taxon>Piscirickettsiaceae</taxon>
        <taxon>Methylophaga</taxon>
    </lineage>
</organism>
<evidence type="ECO:0000256" key="7">
    <source>
        <dbReference type="RuleBase" id="RU367151"/>
    </source>
</evidence>
<sequence>MCKTGLFWFNNDLRVHDNPALLEASLNCDRLICLFCYDTFWDKPTGFNANPLGDKRRQFLLESLNDLQHTLGARGQQLIVMKGDPVAIISELLSKYHVNHVYRSYHVGVYENRQWQHLRADFPRVQFDSYWTHSLFQQQQLPFELTSLPDTFSQFRKIVESLPIDKPVQMPKTLAVPVSELHEDTLPLPTYRNSQDHFTGGEKAAIEHMEAYFSSDYPAQYKLLRNDLDHWSHSTKFSAWLANGALSVKRLLQQLRQFEKTHTANESTYWIFFELLWREYFQWYAFRYRHKLFRPQGLGKKKITCCFYPERYQKWAHGNTPYPLVNALMKQLNETGYMSNRGRQIVASCFINELELDWRFGAAYFEQQLIDYDVAANWGNWQYIAGVGADPRGGRHFNIEKQQRQYDPQQTFIQKWKGQVTAPRLDSVDAADWPIMPYKRD</sequence>